<feature type="region of interest" description="Disordered" evidence="1">
    <location>
        <begin position="34"/>
        <end position="55"/>
    </location>
</feature>
<reference evidence="2 3" key="1">
    <citation type="submission" date="2016-11" db="EMBL/GenBank/DDBJ databases">
        <authorList>
            <person name="Jaros S."/>
            <person name="Januszkiewicz K."/>
            <person name="Wedrychowicz H."/>
        </authorList>
    </citation>
    <scope>NUCLEOTIDE SEQUENCE [LARGE SCALE GENOMIC DNA]</scope>
    <source>
        <strain evidence="2 3">GAS499</strain>
    </source>
</reference>
<dbReference type="EMBL" id="LT670844">
    <property type="protein sequence ID" value="SHK85799.1"/>
    <property type="molecule type" value="Genomic_DNA"/>
</dbReference>
<gene>
    <name evidence="2" type="ORF">SAMN05444159_4375</name>
</gene>
<sequence length="55" mass="6303">MPRQPLGNSAEKCTAAFGYARLETDDNEKRFNERLGKIAKQKPKSPETKKPNQRK</sequence>
<evidence type="ECO:0000313" key="2">
    <source>
        <dbReference type="EMBL" id="SHK85799.1"/>
    </source>
</evidence>
<evidence type="ECO:0008006" key="4">
    <source>
        <dbReference type="Google" id="ProtNLM"/>
    </source>
</evidence>
<organism evidence="2 3">
    <name type="scientific">Bradyrhizobium lablabi</name>
    <dbReference type="NCBI Taxonomy" id="722472"/>
    <lineage>
        <taxon>Bacteria</taxon>
        <taxon>Pseudomonadati</taxon>
        <taxon>Pseudomonadota</taxon>
        <taxon>Alphaproteobacteria</taxon>
        <taxon>Hyphomicrobiales</taxon>
        <taxon>Nitrobacteraceae</taxon>
        <taxon>Bradyrhizobium</taxon>
    </lineage>
</organism>
<evidence type="ECO:0000313" key="3">
    <source>
        <dbReference type="Proteomes" id="UP000189935"/>
    </source>
</evidence>
<dbReference type="Proteomes" id="UP000189935">
    <property type="component" value="Chromosome I"/>
</dbReference>
<evidence type="ECO:0000256" key="1">
    <source>
        <dbReference type="SAM" id="MobiDB-lite"/>
    </source>
</evidence>
<protein>
    <recommendedName>
        <fullName evidence="4">Resolvase/invertase-type recombinase catalytic domain-containing protein</fullName>
    </recommendedName>
</protein>
<name>A0A1M6VWH8_9BRAD</name>
<dbReference type="AlphaFoldDB" id="A0A1M6VWH8"/>
<accession>A0A1M6VWH8</accession>
<proteinExistence type="predicted"/>
<feature type="compositionally biased region" description="Basic and acidic residues" evidence="1">
    <location>
        <begin position="44"/>
        <end position="55"/>
    </location>
</feature>